<dbReference type="GO" id="GO:0006412">
    <property type="term" value="P:translation"/>
    <property type="evidence" value="ECO:0007669"/>
    <property type="project" value="InterPro"/>
</dbReference>
<dbReference type="InterPro" id="IPR000589">
    <property type="entry name" value="Ribosomal_uS15"/>
</dbReference>
<protein>
    <submittedName>
        <fullName evidence="5">Mitochondrial 37S ribosomal protein</fullName>
    </submittedName>
</protein>
<dbReference type="CDD" id="cd00353">
    <property type="entry name" value="Ribosomal_S15p_S13e"/>
    <property type="match status" value="1"/>
</dbReference>
<evidence type="ECO:0000256" key="1">
    <source>
        <dbReference type="ARBA" id="ARBA00008434"/>
    </source>
</evidence>
<organism evidence="5 6">
    <name type="scientific">Saccharomycopsis crataegensis</name>
    <dbReference type="NCBI Taxonomy" id="43959"/>
    <lineage>
        <taxon>Eukaryota</taxon>
        <taxon>Fungi</taxon>
        <taxon>Dikarya</taxon>
        <taxon>Ascomycota</taxon>
        <taxon>Saccharomycotina</taxon>
        <taxon>Saccharomycetes</taxon>
        <taxon>Saccharomycopsidaceae</taxon>
        <taxon>Saccharomycopsis</taxon>
    </lineage>
</organism>
<dbReference type="RefSeq" id="XP_064855951.1">
    <property type="nucleotide sequence ID" value="XM_064999879.1"/>
</dbReference>
<reference evidence="5 6" key="1">
    <citation type="journal article" date="2023" name="Elife">
        <title>Identification of key yeast species and microbe-microbe interactions impacting larval growth of Drosophila in the wild.</title>
        <authorList>
            <person name="Mure A."/>
            <person name="Sugiura Y."/>
            <person name="Maeda R."/>
            <person name="Honda K."/>
            <person name="Sakurai N."/>
            <person name="Takahashi Y."/>
            <person name="Watada M."/>
            <person name="Katoh T."/>
            <person name="Gotoh A."/>
            <person name="Gotoh Y."/>
            <person name="Taniguchi I."/>
            <person name="Nakamura K."/>
            <person name="Hayashi T."/>
            <person name="Katayama T."/>
            <person name="Uemura T."/>
            <person name="Hattori Y."/>
        </authorList>
    </citation>
    <scope>NUCLEOTIDE SEQUENCE [LARGE SCALE GENOMIC DNA]</scope>
    <source>
        <strain evidence="5 6">SC-9</strain>
    </source>
</reference>
<proteinExistence type="inferred from homology"/>
<dbReference type="SMART" id="SM01387">
    <property type="entry name" value="Ribosomal_S15"/>
    <property type="match status" value="1"/>
</dbReference>
<comment type="similarity">
    <text evidence="1">Belongs to the universal ribosomal protein uS15 family.</text>
</comment>
<dbReference type="Gene3D" id="1.10.287.10">
    <property type="entry name" value="S15/NS1, RNA-binding"/>
    <property type="match status" value="1"/>
</dbReference>
<dbReference type="GO" id="GO:0005840">
    <property type="term" value="C:ribosome"/>
    <property type="evidence" value="ECO:0007669"/>
    <property type="project" value="UniProtKB-KW"/>
</dbReference>
<dbReference type="PANTHER" id="PTHR23321">
    <property type="entry name" value="RIBOSOMAL PROTEIN S15, BACTERIAL AND ORGANELLAR"/>
    <property type="match status" value="1"/>
</dbReference>
<dbReference type="GO" id="GO:0005737">
    <property type="term" value="C:cytoplasm"/>
    <property type="evidence" value="ECO:0007669"/>
    <property type="project" value="UniProtKB-ARBA"/>
</dbReference>
<dbReference type="Pfam" id="PF00312">
    <property type="entry name" value="Ribosomal_S15"/>
    <property type="match status" value="1"/>
</dbReference>
<dbReference type="InterPro" id="IPR005290">
    <property type="entry name" value="Ribosomal_uS15_bac-type"/>
</dbReference>
<evidence type="ECO:0000256" key="3">
    <source>
        <dbReference type="ARBA" id="ARBA00023274"/>
    </source>
</evidence>
<dbReference type="GO" id="GO:1990904">
    <property type="term" value="C:ribonucleoprotein complex"/>
    <property type="evidence" value="ECO:0007669"/>
    <property type="project" value="UniProtKB-KW"/>
</dbReference>
<keyword evidence="6" id="KW-1185">Reference proteome</keyword>
<dbReference type="AlphaFoldDB" id="A0AAV5QWR5"/>
<dbReference type="SUPFAM" id="SSF47060">
    <property type="entry name" value="S15/NS1 RNA-binding domain"/>
    <property type="match status" value="1"/>
</dbReference>
<keyword evidence="2 5" id="KW-0689">Ribosomal protein</keyword>
<dbReference type="Proteomes" id="UP001360560">
    <property type="component" value="Unassembled WGS sequence"/>
</dbReference>
<dbReference type="PANTHER" id="PTHR23321:SF26">
    <property type="entry name" value="SMALL RIBOSOMAL SUBUNIT PROTEIN US15M"/>
    <property type="match status" value="1"/>
</dbReference>
<dbReference type="InterPro" id="IPR009068">
    <property type="entry name" value="uS15_NS1_RNA-bd_sf"/>
</dbReference>
<dbReference type="HAMAP" id="MF_01343_B">
    <property type="entry name" value="Ribosomal_uS15_B"/>
    <property type="match status" value="1"/>
</dbReference>
<comment type="caution">
    <text evidence="5">The sequence shown here is derived from an EMBL/GenBank/DDBJ whole genome shotgun (WGS) entry which is preliminary data.</text>
</comment>
<sequence length="310" mass="35624">MLTNLVSSTSAHSVLSLTRQFSQTSISSGKKAWKFNEALLRKKANIGRQIRIQDELDKVDPVLGRADTPFIDRIKAAVVEPSSLSYGYERGDVNNLLYGAQRALIAKRPGYSQEQILRTEERRREIVARILDIKNSSSSIQRKLGIKLAREEFARFPGDSGSSEVQAAIMTMKIHYLTAHMKKNKKDFQNIRRLRMLVQQRQAILRYLKRDNPKRYYWAIEKLGLTDHTVTMEFNLDKRYMEKFKVFGDDVLIRESKSVESKKLRAKTKQKKSLRKALNEKAAQEAEELVEEVEVKESSVESPKSSEATV</sequence>
<evidence type="ECO:0000256" key="2">
    <source>
        <dbReference type="ARBA" id="ARBA00022980"/>
    </source>
</evidence>
<feature type="coiled-coil region" evidence="4">
    <location>
        <begin position="264"/>
        <end position="299"/>
    </location>
</feature>
<dbReference type="EMBL" id="BTFZ01000020">
    <property type="protein sequence ID" value="GMM38956.1"/>
    <property type="molecule type" value="Genomic_DNA"/>
</dbReference>
<keyword evidence="3" id="KW-0687">Ribonucleoprotein</keyword>
<name>A0AAV5QWR5_9ASCO</name>
<dbReference type="GeneID" id="90076944"/>
<accession>A0AAV5QWR5</accession>
<evidence type="ECO:0000313" key="6">
    <source>
        <dbReference type="Proteomes" id="UP001360560"/>
    </source>
</evidence>
<dbReference type="PROSITE" id="PS00362">
    <property type="entry name" value="RIBOSOMAL_S15"/>
    <property type="match status" value="1"/>
</dbReference>
<gene>
    <name evidence="5" type="ORF">DASC09_062950</name>
</gene>
<evidence type="ECO:0000256" key="4">
    <source>
        <dbReference type="SAM" id="Coils"/>
    </source>
</evidence>
<evidence type="ECO:0000313" key="5">
    <source>
        <dbReference type="EMBL" id="GMM38956.1"/>
    </source>
</evidence>
<dbReference type="NCBIfam" id="TIGR00952">
    <property type="entry name" value="S15_bact"/>
    <property type="match status" value="1"/>
</dbReference>
<dbReference type="GO" id="GO:0003735">
    <property type="term" value="F:structural constituent of ribosome"/>
    <property type="evidence" value="ECO:0007669"/>
    <property type="project" value="InterPro"/>
</dbReference>
<keyword evidence="4" id="KW-0175">Coiled coil</keyword>